<feature type="domain" description="DUF4301" evidence="1">
    <location>
        <begin position="6"/>
        <end position="509"/>
    </location>
</feature>
<dbReference type="AlphaFoldDB" id="A0A6B3R513"/>
<protein>
    <submittedName>
        <fullName evidence="2">DUF4301 family protein</fullName>
    </submittedName>
</protein>
<dbReference type="EMBL" id="JAAIKD010000006">
    <property type="protein sequence ID" value="NEV94670.1"/>
    <property type="molecule type" value="Genomic_DNA"/>
</dbReference>
<dbReference type="Pfam" id="PF14134">
    <property type="entry name" value="DUF4301"/>
    <property type="match status" value="1"/>
</dbReference>
<dbReference type="InterPro" id="IPR029044">
    <property type="entry name" value="Nucleotide-diphossugar_trans"/>
</dbReference>
<evidence type="ECO:0000259" key="1">
    <source>
        <dbReference type="Pfam" id="PF14134"/>
    </source>
</evidence>
<proteinExistence type="predicted"/>
<organism evidence="2 3">
    <name type="scientific">Psychroflexus aurantiacus</name>
    <dbReference type="NCBI Taxonomy" id="2709310"/>
    <lineage>
        <taxon>Bacteria</taxon>
        <taxon>Pseudomonadati</taxon>
        <taxon>Bacteroidota</taxon>
        <taxon>Flavobacteriia</taxon>
        <taxon>Flavobacteriales</taxon>
        <taxon>Flavobacteriaceae</taxon>
        <taxon>Psychroflexus</taxon>
    </lineage>
</organism>
<keyword evidence="3" id="KW-1185">Reference proteome</keyword>
<dbReference type="InterPro" id="IPR025393">
    <property type="entry name" value="DUF4301"/>
</dbReference>
<dbReference type="Proteomes" id="UP000478505">
    <property type="component" value="Unassembled WGS sequence"/>
</dbReference>
<evidence type="ECO:0000313" key="2">
    <source>
        <dbReference type="EMBL" id="NEV94670.1"/>
    </source>
</evidence>
<name>A0A6B3R513_9FLAO</name>
<accession>A0A6B3R513</accession>
<evidence type="ECO:0000313" key="3">
    <source>
        <dbReference type="Proteomes" id="UP000478505"/>
    </source>
</evidence>
<reference evidence="2 3" key="1">
    <citation type="submission" date="2020-02" db="EMBL/GenBank/DDBJ databases">
        <title>Flavobacteriaceae Psychroflexus bacterium YR1-1, complete genome.</title>
        <authorList>
            <person name="Li Y."/>
            <person name="Wu S."/>
        </authorList>
    </citation>
    <scope>NUCLEOTIDE SEQUENCE [LARGE SCALE GENOMIC DNA]</scope>
    <source>
        <strain evidence="2 3">YR1-1</strain>
    </source>
</reference>
<sequence length="514" mass="58093">MKLHPNDLSRIQKHELTAEKIEQDLEHLKTGFPKVDIVKPATLTDGIINLTAEEKAELMEVYQNSAVKVLKFVPASGAASRMFRLLHQFQEGFPKSDLSFEAFLNQSPFQPLQRFFESIEDLAFYEDLKSALEQKGIVVGKLPKGQMALKFTHEILAESGFDMSNLPKGLVPFHKYPDKKLSAFEEHFHEAIRYAVKDKKAQLHFTISPDHLAEFQKKLKAVQPEIENQTQVNFQVDFSFQHPSTDTVCTDATGKLFRDQKGEILFRPAGHGALIENLNNLDADLVFIKNIDNVSHQHTAIETDQSSLKYKSVLAGLLLQLQEKAFFFLKKLEKNSDNQDFLKKAVSFLRKDLNVHLDIKDKQDVFHFLNRPIRVCGMVENTGEPGGGPFWIKNGDGSISLQIVEKNQIDLSDPDQKEKMQASTHFNPVDIVCSMKNYKGEAFDLKTFVDSDRGFVADKFVGGEPIKGLELPGLWNGGMAHWNTVFVEVPVQSFNPVKAVMDLLKPGHQSRTDV</sequence>
<comment type="caution">
    <text evidence="2">The sequence shown here is derived from an EMBL/GenBank/DDBJ whole genome shotgun (WGS) entry which is preliminary data.</text>
</comment>
<gene>
    <name evidence="2" type="ORF">G3567_11000</name>
</gene>
<dbReference type="RefSeq" id="WP_164005382.1">
    <property type="nucleotide sequence ID" value="NZ_JAAIKD010000006.1"/>
</dbReference>
<dbReference type="SUPFAM" id="SSF53448">
    <property type="entry name" value="Nucleotide-diphospho-sugar transferases"/>
    <property type="match status" value="1"/>
</dbReference>